<keyword evidence="2" id="KW-1185">Reference proteome</keyword>
<evidence type="ECO:0000313" key="1">
    <source>
        <dbReference type="EMBL" id="KAJ4315788.1"/>
    </source>
</evidence>
<accession>A0A9W9BMC6</accession>
<comment type="caution">
    <text evidence="1">The sequence shown here is derived from an EMBL/GenBank/DDBJ whole genome shotgun (WGS) entry which is preliminary data.</text>
</comment>
<dbReference type="AlphaFoldDB" id="A0A9W9BMC6"/>
<dbReference type="Proteomes" id="UP001140502">
    <property type="component" value="Unassembled WGS sequence"/>
</dbReference>
<dbReference type="EMBL" id="JAPEUR010000195">
    <property type="protein sequence ID" value="KAJ4315788.1"/>
    <property type="molecule type" value="Genomic_DNA"/>
</dbReference>
<evidence type="ECO:0000313" key="2">
    <source>
        <dbReference type="Proteomes" id="UP001140502"/>
    </source>
</evidence>
<gene>
    <name evidence="1" type="ORF">N0V84_008192</name>
</gene>
<reference evidence="1" key="1">
    <citation type="submission" date="2022-10" db="EMBL/GenBank/DDBJ databases">
        <title>Tapping the CABI collections for fungal endophytes: first genome assemblies for Collariella, Neodidymelliopsis, Ascochyta clinopodiicola, Didymella pomorum, Didymosphaeria variabile, Neocosmospora piperis and Neocucurbitaria cava.</title>
        <authorList>
            <person name="Hill R."/>
        </authorList>
    </citation>
    <scope>NUCLEOTIDE SEQUENCE</scope>
    <source>
        <strain evidence="1">IMI 366586</strain>
    </source>
</reference>
<proteinExistence type="predicted"/>
<dbReference type="OrthoDB" id="5099142at2759"/>
<name>A0A9W9BMC6_9HYPO</name>
<sequence length="128" mass="14349">MLLGDRQRNSFQATRSLDKLESQLHHTDCEIELKFDRDSFSESDSESDTMDEMECNNDDESVFDLPLDFRHAHRPPGLEKRRMTILIAASSSTFALLYSSCWVLGKLIELGGGFGPSFAVPSTPGFEA</sequence>
<organism evidence="1 2">
    <name type="scientific">Fusarium piperis</name>
    <dbReference type="NCBI Taxonomy" id="1435070"/>
    <lineage>
        <taxon>Eukaryota</taxon>
        <taxon>Fungi</taxon>
        <taxon>Dikarya</taxon>
        <taxon>Ascomycota</taxon>
        <taxon>Pezizomycotina</taxon>
        <taxon>Sordariomycetes</taxon>
        <taxon>Hypocreomycetidae</taxon>
        <taxon>Hypocreales</taxon>
        <taxon>Nectriaceae</taxon>
        <taxon>Fusarium</taxon>
        <taxon>Fusarium solani species complex</taxon>
    </lineage>
</organism>
<protein>
    <submittedName>
        <fullName evidence="1">Uncharacterized protein</fullName>
    </submittedName>
</protein>